<dbReference type="Gene3D" id="3.40.50.300">
    <property type="entry name" value="P-loop containing nucleotide triphosphate hydrolases"/>
    <property type="match status" value="2"/>
</dbReference>
<feature type="transmembrane region" description="Helical" evidence="13">
    <location>
        <begin position="955"/>
        <end position="986"/>
    </location>
</feature>
<gene>
    <name evidence="16" type="ORF">DGYR_LOCUS459</name>
</gene>
<evidence type="ECO:0000256" key="4">
    <source>
        <dbReference type="ARBA" id="ARBA00022692"/>
    </source>
</evidence>
<feature type="transmembrane region" description="Helical" evidence="13">
    <location>
        <begin position="537"/>
        <end position="559"/>
    </location>
</feature>
<dbReference type="PANTHER" id="PTHR24223">
    <property type="entry name" value="ATP-BINDING CASSETTE SUB-FAMILY C"/>
    <property type="match status" value="1"/>
</dbReference>
<dbReference type="CDD" id="cd03244">
    <property type="entry name" value="ABCC_MRP_domain2"/>
    <property type="match status" value="1"/>
</dbReference>
<evidence type="ECO:0000256" key="12">
    <source>
        <dbReference type="SAM" id="MobiDB-lite"/>
    </source>
</evidence>
<keyword evidence="7" id="KW-0067">ATP-binding</keyword>
<dbReference type="Pfam" id="PF00664">
    <property type="entry name" value="ABC_membrane"/>
    <property type="match status" value="2"/>
</dbReference>
<dbReference type="InterPro" id="IPR050173">
    <property type="entry name" value="ABC_transporter_C-like"/>
</dbReference>
<dbReference type="FunFam" id="3.40.50.300:FF:000074">
    <property type="entry name" value="Multidrug resistance-associated protein 5 isoform 1"/>
    <property type="match status" value="1"/>
</dbReference>
<feature type="transmembrane region" description="Helical" evidence="13">
    <location>
        <begin position="1126"/>
        <end position="1159"/>
    </location>
</feature>
<feature type="transmembrane region" description="Helical" evidence="13">
    <location>
        <begin position="314"/>
        <end position="333"/>
    </location>
</feature>
<sequence>MSSLYAQKRTNYDSSSSDEDIPPVKQSKQVSKLELPDVFAANLDRDDSTEHSNKYEGRVRSFSHVAGNWASFVYYKFDLDHLEGFFQKFISEAQILNIDLKLFKDFHLSLSKTFILQHHLIESFRDDLEQNFRDIETVECFSSQLDILVNDEKTRSFIVFEMEYDKEFLQLSTNIVDKTLAEYQLPLYYEEPKFHVSVAWTLGNLKENGYKKYLNFEDLFDLPEKEKCGAIVPEFLGLLEERYNRVDKKRSAKEQIEGIAYPVRFFFMLVRACKGPFLLGGLCRLIVIVPDISASLLLRVLLQFLQNSTDRKGWHGYLIAVTIFLNMIALALFHHLQYKCNYICGQRMKSIMTSAVFRKSLRLSAAARSQSTSGEINNLMSVDAQKIHDMMLNLHEIWASPVTVFAVIYFMWQVIGPSCLAGLGFLAIMAPFTGGFLAAKYAKMEVKQMALKDLRLKHMNEILSGIKMLKYYAWEISFAKKIEKIRQDELKTLRKQAMLNVGLGLVWYAAPFCVNFVIFATYLLSSKDHRLDAEKTFVTLSFVSLLNFCLSFLPMLLGFSAQAYVSLGRISTLLTREELDPNAVGNNTNTFVHQITIQNGTFAWGDTDAKPVLNDINLNVKSGSLLAVVGRVGSGKSSLASSLLGEMRVLNGEVNVSGSTAYLSQQAWIQNASLKQNVLFVNSFNQDRYDRTIEACALKPDLEQLPNGDMSEIGEKGINLSGGQKQRVALARAVYSKADVFIFDDPLSAVDAHVGQKLFQDVLGPNGLLKGKTRILVTHAVNILSECDKVIMLEEGRIIGEGKFSELLQTCPSFVNLVKQEKLEDDSEEEDDEDNEIEVQEQADQVPRLRRQSSRLKSVSSIEPDRKLKTSVSLAEKSDIINDGRLIEEETEDIGSVKREVIVSYVKAGSFKLLFGLIATALVYIVIVVFSNWWLSYWSDMPQNTTRSTTFKMLGIYGSLGIGQIISVAMSQGCVLLGAVLASNILHKKLLWRILKAPMTFFDTTPLGRILNRFSSDMERIDCAIPDMSTFWIGCVTTLISTLVGVSLATPQFLVAAVPLAISYWLIQRMYIKSVRQLKRIDSVRKSPIYACFDEALAGVSLIRAFKVSPKFIHKNDSLVNNSMTAWYPILIGQRWLGVVLDFIGAIAIICAAILAVYFRDSGYLTPGLAGMSLNFAIETSYSLSMMVRGSTDLETNIVSVERVQEYSKKEQEADWRVPSRDPIDWPLQGSIELQSICVRYRPNLPLVLNEISLKINAGEKIGIVGRTGAGKSSLASVLFRIIELSSGKIIIDGVDISKIGLHALREKITIIPQDPVLFEGTLRENLDPFETFSDDEIWRCLEISHLKDHVEGQLEKGLNYECGEGGKSLSVGQRQLVCLARALLRKSKILVMDEATASVDTTTDSLIQQTIRQAFENSTVLTIAHRIATIMDYDRVIVLGQGRLLEEASPTELLKRPEGEFYKLAVEAGLATSS</sequence>
<dbReference type="GO" id="GO:0034477">
    <property type="term" value="P:U6 snRNA 3'-end processing"/>
    <property type="evidence" value="ECO:0007669"/>
    <property type="project" value="InterPro"/>
</dbReference>
<evidence type="ECO:0000256" key="9">
    <source>
        <dbReference type="ARBA" id="ARBA00023136"/>
    </source>
</evidence>
<evidence type="ECO:0000313" key="17">
    <source>
        <dbReference type="Proteomes" id="UP000549394"/>
    </source>
</evidence>
<dbReference type="InterPro" id="IPR003439">
    <property type="entry name" value="ABC_transporter-like_ATP-bd"/>
</dbReference>
<evidence type="ECO:0000256" key="2">
    <source>
        <dbReference type="ARBA" id="ARBA00009726"/>
    </source>
</evidence>
<dbReference type="Pfam" id="PF09749">
    <property type="entry name" value="HVSL"/>
    <property type="match status" value="1"/>
</dbReference>
<evidence type="ECO:0000256" key="11">
    <source>
        <dbReference type="ARBA" id="ARBA00047523"/>
    </source>
</evidence>
<dbReference type="PROSITE" id="PS00211">
    <property type="entry name" value="ABC_TRANSPORTER_1"/>
    <property type="match status" value="2"/>
</dbReference>
<feature type="domain" description="ABC transmembrane type-1" evidence="15">
    <location>
        <begin position="915"/>
        <end position="1196"/>
    </location>
</feature>
<dbReference type="PROSITE" id="PS50929">
    <property type="entry name" value="ABC_TM1F"/>
    <property type="match status" value="2"/>
</dbReference>
<feature type="transmembrane region" description="Helical" evidence="13">
    <location>
        <begin position="277"/>
        <end position="302"/>
    </location>
</feature>
<keyword evidence="3" id="KW-0813">Transport</keyword>
<comment type="subcellular location">
    <subcellularLocation>
        <location evidence="1">Vacuole membrane</location>
        <topology evidence="1">Multi-pass membrane protein</topology>
    </subcellularLocation>
</comment>
<dbReference type="InterPro" id="IPR017871">
    <property type="entry name" value="ABC_transporter-like_CS"/>
</dbReference>
<evidence type="ECO:0000259" key="15">
    <source>
        <dbReference type="PROSITE" id="PS50929"/>
    </source>
</evidence>
<feature type="transmembrane region" description="Helical" evidence="13">
    <location>
        <begin position="1023"/>
        <end position="1043"/>
    </location>
</feature>
<feature type="domain" description="ABC transporter" evidence="14">
    <location>
        <begin position="595"/>
        <end position="820"/>
    </location>
</feature>
<dbReference type="InterPro" id="IPR036640">
    <property type="entry name" value="ABC1_TM_sf"/>
</dbReference>
<dbReference type="CDD" id="cd18603">
    <property type="entry name" value="ABC_6TM_MRP1_2_3_6_D2_like"/>
    <property type="match status" value="1"/>
</dbReference>
<accession>A0A7I8V4S1</accession>
<feature type="transmembrane region" description="Helical" evidence="13">
    <location>
        <begin position="421"/>
        <end position="442"/>
    </location>
</feature>
<dbReference type="EMBL" id="CAJFCJ010000001">
    <property type="protein sequence ID" value="CAD5111127.1"/>
    <property type="molecule type" value="Genomic_DNA"/>
</dbReference>
<dbReference type="SMART" id="SM00382">
    <property type="entry name" value="AAA"/>
    <property type="match status" value="2"/>
</dbReference>
<dbReference type="GO" id="GO:0015431">
    <property type="term" value="F:ABC-type glutathione S-conjugate transporter activity"/>
    <property type="evidence" value="ECO:0007669"/>
    <property type="project" value="UniProtKB-EC"/>
</dbReference>
<feature type="transmembrane region" description="Helical" evidence="13">
    <location>
        <begin position="913"/>
        <end position="935"/>
    </location>
</feature>
<dbReference type="InterPro" id="IPR011527">
    <property type="entry name" value="ABC1_TM_dom"/>
</dbReference>
<dbReference type="PROSITE" id="PS50893">
    <property type="entry name" value="ABC_TRANSPORTER_2"/>
    <property type="match status" value="2"/>
</dbReference>
<evidence type="ECO:0000256" key="7">
    <source>
        <dbReference type="ARBA" id="ARBA00022840"/>
    </source>
</evidence>
<dbReference type="Proteomes" id="UP000549394">
    <property type="component" value="Unassembled WGS sequence"/>
</dbReference>
<feature type="region of interest" description="Disordered" evidence="12">
    <location>
        <begin position="822"/>
        <end position="844"/>
    </location>
</feature>
<dbReference type="PANTHER" id="PTHR24223:SF443">
    <property type="entry name" value="MULTIDRUG-RESISTANCE LIKE PROTEIN 1, ISOFORM I"/>
    <property type="match status" value="1"/>
</dbReference>
<evidence type="ECO:0000256" key="3">
    <source>
        <dbReference type="ARBA" id="ARBA00022448"/>
    </source>
</evidence>
<dbReference type="GO" id="GO:0016887">
    <property type="term" value="F:ATP hydrolysis activity"/>
    <property type="evidence" value="ECO:0007669"/>
    <property type="project" value="InterPro"/>
</dbReference>
<reference evidence="16 17" key="1">
    <citation type="submission" date="2020-08" db="EMBL/GenBank/DDBJ databases">
        <authorList>
            <person name="Hejnol A."/>
        </authorList>
    </citation>
    <scope>NUCLEOTIDE SEQUENCE [LARGE SCALE GENOMIC DNA]</scope>
</reference>
<comment type="catalytic activity">
    <reaction evidence="11">
        <text>leukotriene C4(in) + ATP + H2O = leukotriene C4(out) + ADP + phosphate + H(+)</text>
        <dbReference type="Rhea" id="RHEA:38963"/>
        <dbReference type="ChEBI" id="CHEBI:15377"/>
        <dbReference type="ChEBI" id="CHEBI:15378"/>
        <dbReference type="ChEBI" id="CHEBI:30616"/>
        <dbReference type="ChEBI" id="CHEBI:43474"/>
        <dbReference type="ChEBI" id="CHEBI:57973"/>
        <dbReference type="ChEBI" id="CHEBI:456216"/>
    </reaction>
    <physiologicalReaction direction="left-to-right" evidence="11">
        <dbReference type="Rhea" id="RHEA:38964"/>
    </physiologicalReaction>
</comment>
<evidence type="ECO:0000256" key="10">
    <source>
        <dbReference type="ARBA" id="ARBA00024220"/>
    </source>
</evidence>
<evidence type="ECO:0000256" key="1">
    <source>
        <dbReference type="ARBA" id="ARBA00004128"/>
    </source>
</evidence>
<evidence type="ECO:0000259" key="14">
    <source>
        <dbReference type="PROSITE" id="PS50893"/>
    </source>
</evidence>
<feature type="transmembrane region" description="Helical" evidence="13">
    <location>
        <begin position="397"/>
        <end position="415"/>
    </location>
</feature>
<proteinExistence type="inferred from homology"/>
<evidence type="ECO:0000256" key="5">
    <source>
        <dbReference type="ARBA" id="ARBA00022737"/>
    </source>
</evidence>
<dbReference type="FunFam" id="1.20.1560.10:FF:000006">
    <property type="entry name" value="ATP-binding cassette, sub-family C (CFTR/MRP), member 9"/>
    <property type="match status" value="1"/>
</dbReference>
<keyword evidence="17" id="KW-1185">Reference proteome</keyword>
<feature type="transmembrane region" description="Helical" evidence="13">
    <location>
        <begin position="501"/>
        <end position="525"/>
    </location>
</feature>
<dbReference type="CDD" id="cd03250">
    <property type="entry name" value="ABCC_MRP_domain1"/>
    <property type="match status" value="1"/>
</dbReference>
<dbReference type="InterPro" id="IPR027521">
    <property type="entry name" value="Usb1"/>
</dbReference>
<feature type="transmembrane region" description="Helical" evidence="13">
    <location>
        <begin position="1049"/>
        <end position="1067"/>
    </location>
</feature>
<keyword evidence="5" id="KW-0677">Repeat</keyword>
<evidence type="ECO:0000313" key="16">
    <source>
        <dbReference type="EMBL" id="CAD5111127.1"/>
    </source>
</evidence>
<feature type="region of interest" description="Disordered" evidence="12">
    <location>
        <begin position="1"/>
        <end position="33"/>
    </location>
</feature>
<keyword evidence="6" id="KW-0547">Nucleotide-binding</keyword>
<keyword evidence="8 13" id="KW-1133">Transmembrane helix</keyword>
<feature type="domain" description="ABC transmembrane type-1" evidence="15">
    <location>
        <begin position="278"/>
        <end position="562"/>
    </location>
</feature>
<dbReference type="InterPro" id="IPR003593">
    <property type="entry name" value="AAA+_ATPase"/>
</dbReference>
<feature type="domain" description="ABC transporter" evidence="14">
    <location>
        <begin position="1232"/>
        <end position="1467"/>
    </location>
</feature>
<keyword evidence="4 13" id="KW-0812">Transmembrane</keyword>
<dbReference type="CDD" id="cd18595">
    <property type="entry name" value="ABC_6TM_MRP1_2_3_6_D1_like"/>
    <property type="match status" value="1"/>
</dbReference>
<feature type="compositionally biased region" description="Acidic residues" evidence="12">
    <location>
        <begin position="823"/>
        <end position="841"/>
    </location>
</feature>
<organism evidence="16 17">
    <name type="scientific">Dimorphilus gyrociliatus</name>
    <dbReference type="NCBI Taxonomy" id="2664684"/>
    <lineage>
        <taxon>Eukaryota</taxon>
        <taxon>Metazoa</taxon>
        <taxon>Spiralia</taxon>
        <taxon>Lophotrochozoa</taxon>
        <taxon>Annelida</taxon>
        <taxon>Polychaeta</taxon>
        <taxon>Polychaeta incertae sedis</taxon>
        <taxon>Dinophilidae</taxon>
        <taxon>Dimorphilus</taxon>
    </lineage>
</organism>
<dbReference type="OrthoDB" id="6500128at2759"/>
<comment type="caution">
    <text evidence="16">The sequence shown here is derived from an EMBL/GenBank/DDBJ whole genome shotgun (WGS) entry which is preliminary data.</text>
</comment>
<dbReference type="GO" id="GO:0004518">
    <property type="term" value="F:nuclease activity"/>
    <property type="evidence" value="ECO:0007669"/>
    <property type="project" value="InterPro"/>
</dbReference>
<dbReference type="Gene3D" id="3.90.1140.10">
    <property type="entry name" value="Cyclic phosphodiesterase"/>
    <property type="match status" value="1"/>
</dbReference>
<dbReference type="InterPro" id="IPR027417">
    <property type="entry name" value="P-loop_NTPase"/>
</dbReference>
<dbReference type="EC" id="7.6.2.3" evidence="10"/>
<dbReference type="Gene3D" id="1.20.1560.10">
    <property type="entry name" value="ABC transporter type 1, transmembrane domain"/>
    <property type="match status" value="2"/>
</dbReference>
<dbReference type="SUPFAM" id="SSF52540">
    <property type="entry name" value="P-loop containing nucleoside triphosphate hydrolases"/>
    <property type="match status" value="2"/>
</dbReference>
<keyword evidence="9 13" id="KW-0472">Membrane</keyword>
<protein>
    <recommendedName>
        <fullName evidence="10">ABC-type glutathione-S-conjugate transporter</fullName>
        <ecNumber evidence="10">7.6.2.3</ecNumber>
    </recommendedName>
</protein>
<dbReference type="SUPFAM" id="SSF90123">
    <property type="entry name" value="ABC transporter transmembrane region"/>
    <property type="match status" value="2"/>
</dbReference>
<evidence type="ECO:0000256" key="8">
    <source>
        <dbReference type="ARBA" id="ARBA00022989"/>
    </source>
</evidence>
<comment type="similarity">
    <text evidence="2">Belongs to the ABC transporter superfamily. ABCC family. Conjugate transporter (TC 3.A.1.208) subfamily.</text>
</comment>
<dbReference type="GO" id="GO:0005774">
    <property type="term" value="C:vacuolar membrane"/>
    <property type="evidence" value="ECO:0007669"/>
    <property type="project" value="UniProtKB-SubCell"/>
</dbReference>
<dbReference type="FunFam" id="1.20.1560.10:FF:000001">
    <property type="entry name" value="ATP-binding cassette subfamily C member 1"/>
    <property type="match status" value="1"/>
</dbReference>
<evidence type="ECO:0000256" key="6">
    <source>
        <dbReference type="ARBA" id="ARBA00022741"/>
    </source>
</evidence>
<evidence type="ECO:0000256" key="13">
    <source>
        <dbReference type="SAM" id="Phobius"/>
    </source>
</evidence>
<dbReference type="Pfam" id="PF00005">
    <property type="entry name" value="ABC_tran"/>
    <property type="match status" value="2"/>
</dbReference>
<name>A0A7I8V4S1_9ANNE</name>
<feature type="compositionally biased region" description="Polar residues" evidence="12">
    <location>
        <begin position="1"/>
        <end position="15"/>
    </location>
</feature>
<dbReference type="GO" id="GO:0005524">
    <property type="term" value="F:ATP binding"/>
    <property type="evidence" value="ECO:0007669"/>
    <property type="project" value="UniProtKB-KW"/>
</dbReference>
<dbReference type="FunFam" id="3.40.50.300:FF:000997">
    <property type="entry name" value="Multidrug resistance-associated protein 1"/>
    <property type="match status" value="1"/>
</dbReference>